<dbReference type="EMBL" id="WQNF01000043">
    <property type="protein sequence ID" value="MVT70417.1"/>
    <property type="molecule type" value="Genomic_DNA"/>
</dbReference>
<dbReference type="AlphaFoldDB" id="A0A844SVQ6"/>
<evidence type="ECO:0000313" key="3">
    <source>
        <dbReference type="Proteomes" id="UP000436468"/>
    </source>
</evidence>
<dbReference type="InterPro" id="IPR012433">
    <property type="entry name" value="Imm11"/>
</dbReference>
<gene>
    <name evidence="2" type="ORF">GPL21_35670</name>
</gene>
<dbReference type="Pfam" id="PF07791">
    <property type="entry name" value="Imm11"/>
    <property type="match status" value="1"/>
</dbReference>
<name>A0A844SVQ6_9BRAD</name>
<organism evidence="2 3">
    <name type="scientific">Bradyrhizobium pachyrhizi</name>
    <dbReference type="NCBI Taxonomy" id="280333"/>
    <lineage>
        <taxon>Bacteria</taxon>
        <taxon>Pseudomonadati</taxon>
        <taxon>Pseudomonadota</taxon>
        <taxon>Alphaproteobacteria</taxon>
        <taxon>Hyphomicrobiales</taxon>
        <taxon>Nitrobacteraceae</taxon>
        <taxon>Bradyrhizobium</taxon>
    </lineage>
</organism>
<keyword evidence="3" id="KW-1185">Reference proteome</keyword>
<dbReference type="Proteomes" id="UP000436468">
    <property type="component" value="Unassembled WGS sequence"/>
</dbReference>
<evidence type="ECO:0000313" key="2">
    <source>
        <dbReference type="EMBL" id="MVT70417.1"/>
    </source>
</evidence>
<evidence type="ECO:0000259" key="1">
    <source>
        <dbReference type="Pfam" id="PF07791"/>
    </source>
</evidence>
<reference evidence="2 3" key="1">
    <citation type="submission" date="2019-12" db="EMBL/GenBank/DDBJ databases">
        <title>Draft genome sequences Bradyrhizobium cajani AMBPC1010, Bradyrhizobium pachyrhizi AMBPC1040 and Bradyrhizobium yuanmingense ALSPC3051, three plant growth promoting strains isolated from nodules of Cajanus cajan L. in Dominican Republic.</title>
        <authorList>
            <person name="Flores-Felix J.D."/>
            <person name="Araujo J."/>
            <person name="Diaz-Alcantara C."/>
            <person name="Gonzalez-Andres F."/>
            <person name="Velazquez E."/>
        </authorList>
    </citation>
    <scope>NUCLEOTIDE SEQUENCE [LARGE SCALE GENOMIC DNA]</scope>
    <source>
        <strain evidence="2 3">1040</strain>
    </source>
</reference>
<protein>
    <recommendedName>
        <fullName evidence="1">Immunity MXAN-0049 protein domain-containing protein</fullName>
    </recommendedName>
</protein>
<comment type="caution">
    <text evidence="2">The sequence shown here is derived from an EMBL/GenBank/DDBJ whole genome shotgun (WGS) entry which is preliminary data.</text>
</comment>
<sequence>MNMVWGWYERSQFGDFFPNGDYVGWEEGLKQYFDEQMSVEQRAALNDWHVAYIGEVARKFREDRGLLEPHESPLEFRMEESRKSLGSLLHLTNGVRAVDATLHAIIEKLEPGVHQFWPLRITTPKGKDYPVPYYGIIVRRYIDSFVPEQSAVHQVSEGSTAYFANNPTKKGYGSLTVLKRVSAGAHLWHERRLLNPSLFFSDELQAAMTQWGLRVPTHHRLNAI</sequence>
<accession>A0A844SVQ6</accession>
<proteinExistence type="predicted"/>
<feature type="domain" description="Immunity MXAN-0049 protein" evidence="1">
    <location>
        <begin position="63"/>
        <end position="211"/>
    </location>
</feature>